<gene>
    <name evidence="1" type="ORF">SAMN06265350_106231</name>
</gene>
<evidence type="ECO:0000313" key="1">
    <source>
        <dbReference type="EMBL" id="SMO69935.1"/>
    </source>
</evidence>
<organism evidence="1 2">
    <name type="scientific">Solitalea koreensis</name>
    <dbReference type="NCBI Taxonomy" id="543615"/>
    <lineage>
        <taxon>Bacteria</taxon>
        <taxon>Pseudomonadati</taxon>
        <taxon>Bacteroidota</taxon>
        <taxon>Sphingobacteriia</taxon>
        <taxon>Sphingobacteriales</taxon>
        <taxon>Sphingobacteriaceae</taxon>
        <taxon>Solitalea</taxon>
    </lineage>
</organism>
<accession>A0A521DEA8</accession>
<name>A0A521DEA8_9SPHI</name>
<dbReference type="Proteomes" id="UP000315971">
    <property type="component" value="Unassembled WGS sequence"/>
</dbReference>
<sequence>MEMQIQKDDLIKGIQKRFNEAYPFLKIEFFKKSHPNRKPSPKSELINPIEPIGNLSKFDCSGFVDISGNRTVEMLENDFWEKFGLPVQVFRQSGNMWIETSLTDDWTLARQNYEGQQFSVPLSERKSLDDRLEDKRMDTD</sequence>
<keyword evidence="2" id="KW-1185">Reference proteome</keyword>
<dbReference type="AlphaFoldDB" id="A0A521DEA8"/>
<dbReference type="OrthoDB" id="959050at2"/>
<dbReference type="RefSeq" id="WP_142604183.1">
    <property type="nucleotide sequence ID" value="NZ_FXSZ01000006.1"/>
</dbReference>
<evidence type="ECO:0000313" key="2">
    <source>
        <dbReference type="Proteomes" id="UP000315971"/>
    </source>
</evidence>
<proteinExistence type="predicted"/>
<dbReference type="EMBL" id="FXSZ01000006">
    <property type="protein sequence ID" value="SMO69935.1"/>
    <property type="molecule type" value="Genomic_DNA"/>
</dbReference>
<protein>
    <submittedName>
        <fullName evidence="1">Uncharacterized protein</fullName>
    </submittedName>
</protein>
<reference evidence="1 2" key="1">
    <citation type="submission" date="2017-05" db="EMBL/GenBank/DDBJ databases">
        <authorList>
            <person name="Varghese N."/>
            <person name="Submissions S."/>
        </authorList>
    </citation>
    <scope>NUCLEOTIDE SEQUENCE [LARGE SCALE GENOMIC DNA]</scope>
    <source>
        <strain evidence="1 2">DSM 21342</strain>
    </source>
</reference>